<dbReference type="Pfam" id="PF06898">
    <property type="entry name" value="YqfD"/>
    <property type="match status" value="1"/>
</dbReference>
<dbReference type="AlphaFoldDB" id="A0A229URA2"/>
<reference evidence="2 3" key="1">
    <citation type="submission" date="2017-07" db="EMBL/GenBank/DDBJ databases">
        <title>Genome sequencing and assembly of Paenibacillus rigui.</title>
        <authorList>
            <person name="Mayilraj S."/>
        </authorList>
    </citation>
    <scope>NUCLEOTIDE SEQUENCE [LARGE SCALE GENOMIC DNA]</scope>
    <source>
        <strain evidence="2 3">JCM 16352</strain>
    </source>
</reference>
<feature type="transmembrane region" description="Helical" evidence="1">
    <location>
        <begin position="90"/>
        <end position="110"/>
    </location>
</feature>
<evidence type="ECO:0000256" key="1">
    <source>
        <dbReference type="SAM" id="Phobius"/>
    </source>
</evidence>
<keyword evidence="1" id="KW-1133">Transmembrane helix</keyword>
<keyword evidence="1" id="KW-0812">Transmembrane</keyword>
<evidence type="ECO:0000313" key="3">
    <source>
        <dbReference type="Proteomes" id="UP000215509"/>
    </source>
</evidence>
<keyword evidence="1" id="KW-0472">Membrane</keyword>
<dbReference type="OrthoDB" id="1640349at2"/>
<dbReference type="InterPro" id="IPR010690">
    <property type="entry name" value="YqfD"/>
</dbReference>
<dbReference type="EMBL" id="NMQW01000017">
    <property type="protein sequence ID" value="OXM86107.1"/>
    <property type="molecule type" value="Genomic_DNA"/>
</dbReference>
<name>A0A229URA2_9BACL</name>
<organism evidence="2 3">
    <name type="scientific">Paenibacillus rigui</name>
    <dbReference type="NCBI Taxonomy" id="554312"/>
    <lineage>
        <taxon>Bacteria</taxon>
        <taxon>Bacillati</taxon>
        <taxon>Bacillota</taxon>
        <taxon>Bacilli</taxon>
        <taxon>Bacillales</taxon>
        <taxon>Paenibacillaceae</taxon>
        <taxon>Paenibacillus</taxon>
    </lineage>
</organism>
<evidence type="ECO:0000313" key="2">
    <source>
        <dbReference type="EMBL" id="OXM86107.1"/>
    </source>
</evidence>
<sequence length="393" mass="44813">MKSSILLSLRGYVLVQMRGPRLEVMINRMIENGMSIWDIRLLGESRAELYILIKDFFRLRPLLKETGCRVHVLKRFGLPFMLDKLEKRKFFAIGLVCFFIGLYLLSSVVWQVRVEGNELISTNQILEAAKKEGLYKLQWKHRLKDTDALSKSLQNDLPGASWVGVEVHGTHIIIKVVEATIPQKPPLMSPRHLVASKNAMITSIFAEKGRPMVKANTYVRKGDILISGIIGDETHQQTVIASGQVKGLVWYTPTVEVPLVQYYKVYTGETRKRFYLVMGNRGLQLTGYGKLPFEQYETLPERKTLQWRNWSLPIGWLNEKLMATSLVEQPIDPQEAKSLGIEQAKAEILSLAGKDSKIVSEKILHEKTENGKVYMEVHLEVEESITLEQPIVP</sequence>
<dbReference type="PIRSF" id="PIRSF029895">
    <property type="entry name" value="SpoIV"/>
    <property type="match status" value="1"/>
</dbReference>
<protein>
    <submittedName>
        <fullName evidence="2">Sporulation protein YqfD</fullName>
    </submittedName>
</protein>
<gene>
    <name evidence="2" type="primary">yqfD</name>
    <name evidence="2" type="ORF">CF651_12885</name>
</gene>
<dbReference type="NCBIfam" id="TIGR02876">
    <property type="entry name" value="spore_yqfD"/>
    <property type="match status" value="1"/>
</dbReference>
<accession>A0A229URA2</accession>
<proteinExistence type="predicted"/>
<keyword evidence="3" id="KW-1185">Reference proteome</keyword>
<comment type="caution">
    <text evidence="2">The sequence shown here is derived from an EMBL/GenBank/DDBJ whole genome shotgun (WGS) entry which is preliminary data.</text>
</comment>
<dbReference type="Proteomes" id="UP000215509">
    <property type="component" value="Unassembled WGS sequence"/>
</dbReference>
<dbReference type="RefSeq" id="WP_094015257.1">
    <property type="nucleotide sequence ID" value="NZ_NMQW01000017.1"/>
</dbReference>